<evidence type="ECO:0000313" key="3">
    <source>
        <dbReference type="EMBL" id="MFC3614313.1"/>
    </source>
</evidence>
<keyword evidence="2" id="KW-1133">Transmembrane helix</keyword>
<keyword evidence="2" id="KW-0812">Transmembrane</keyword>
<feature type="transmembrane region" description="Helical" evidence="2">
    <location>
        <begin position="84"/>
        <end position="102"/>
    </location>
</feature>
<evidence type="ECO:0000256" key="2">
    <source>
        <dbReference type="SAM" id="Phobius"/>
    </source>
</evidence>
<feature type="transmembrane region" description="Helical" evidence="2">
    <location>
        <begin position="384"/>
        <end position="403"/>
    </location>
</feature>
<evidence type="ECO:0000313" key="4">
    <source>
        <dbReference type="Proteomes" id="UP001595629"/>
    </source>
</evidence>
<name>A0ABV7TGF8_9RHOB</name>
<comment type="caution">
    <text evidence="3">The sequence shown here is derived from an EMBL/GenBank/DDBJ whole genome shotgun (WGS) entry which is preliminary data.</text>
</comment>
<keyword evidence="2" id="KW-0472">Membrane</keyword>
<feature type="transmembrane region" description="Helical" evidence="2">
    <location>
        <begin position="213"/>
        <end position="234"/>
    </location>
</feature>
<feature type="transmembrane region" description="Helical" evidence="2">
    <location>
        <begin position="6"/>
        <end position="22"/>
    </location>
</feature>
<dbReference type="RefSeq" id="WP_386735515.1">
    <property type="nucleotide sequence ID" value="NZ_JBHRXI010000010.1"/>
</dbReference>
<feature type="transmembrane region" description="Helical" evidence="2">
    <location>
        <begin position="287"/>
        <end position="303"/>
    </location>
</feature>
<evidence type="ECO:0008006" key="5">
    <source>
        <dbReference type="Google" id="ProtNLM"/>
    </source>
</evidence>
<feature type="region of interest" description="Disordered" evidence="1">
    <location>
        <begin position="467"/>
        <end position="487"/>
    </location>
</feature>
<keyword evidence="4" id="KW-1185">Reference proteome</keyword>
<evidence type="ECO:0000256" key="1">
    <source>
        <dbReference type="SAM" id="MobiDB-lite"/>
    </source>
</evidence>
<dbReference type="Proteomes" id="UP001595629">
    <property type="component" value="Unassembled WGS sequence"/>
</dbReference>
<organism evidence="3 4">
    <name type="scientific">Lutimaribacter marinistellae</name>
    <dbReference type="NCBI Taxonomy" id="1820329"/>
    <lineage>
        <taxon>Bacteria</taxon>
        <taxon>Pseudomonadati</taxon>
        <taxon>Pseudomonadota</taxon>
        <taxon>Alphaproteobacteria</taxon>
        <taxon>Rhodobacterales</taxon>
        <taxon>Roseobacteraceae</taxon>
        <taxon>Lutimaribacter</taxon>
    </lineage>
</organism>
<gene>
    <name evidence="3" type="ORF">ACFORG_11120</name>
</gene>
<accession>A0ABV7TGF8</accession>
<dbReference type="EMBL" id="JBHRXI010000010">
    <property type="protein sequence ID" value="MFC3614313.1"/>
    <property type="molecule type" value="Genomic_DNA"/>
</dbReference>
<feature type="transmembrane region" description="Helical" evidence="2">
    <location>
        <begin position="134"/>
        <end position="151"/>
    </location>
</feature>
<reference evidence="4" key="1">
    <citation type="journal article" date="2019" name="Int. J. Syst. Evol. Microbiol.">
        <title>The Global Catalogue of Microorganisms (GCM) 10K type strain sequencing project: providing services to taxonomists for standard genome sequencing and annotation.</title>
        <authorList>
            <consortium name="The Broad Institute Genomics Platform"/>
            <consortium name="The Broad Institute Genome Sequencing Center for Infectious Disease"/>
            <person name="Wu L."/>
            <person name="Ma J."/>
        </authorList>
    </citation>
    <scope>NUCLEOTIDE SEQUENCE [LARGE SCALE GENOMIC DNA]</scope>
    <source>
        <strain evidence="4">KCTC 42911</strain>
    </source>
</reference>
<sequence>MPNPIAYLMLMAWPFVSVILFLRLPLERAILWTILGGYMLLPPVAEFDLPLVPSMNKDSIAAVCAVLCCMFIARERVELWPRLWSARIFLALLLLCVVPTVITNREPLFYERWGGMGPIHLYTRIIPGMGLRDTLSLMLGQIIMLLPFFLARQFLSTEKGMRETLIAMGLAGLIYSVPSLLETVIAPVLNIWVYGFFQHDFGQMIRGSGYRPIVFLEHGLWLALFMASALMAAAGLSRSETGRDRLRWTGATVYLYLVLIACKSLAALVWGTLLSAVILVLPRRPQILVATLLALFAITYPMMRNLHMIPLDSVLDQAEAISVDRAESLAFRFSQEEGLLERAAEKPLFGWGGWGRNLLIDEDTGRSTSIVDGSWIIVFGTYGWLGYIGQIGLLCLPIFLLFWQVRRMKSDDISAFVTPIALVLAATLIDMLLNATLENITWICAGAVLGYVERLARPARAEGPKPLFGSGPIIGQRAPRDRPRTVL</sequence>
<feature type="compositionally biased region" description="Basic and acidic residues" evidence="1">
    <location>
        <begin position="478"/>
        <end position="487"/>
    </location>
</feature>
<protein>
    <recommendedName>
        <fullName evidence="5">O-antigen ligase like membrane protein</fullName>
    </recommendedName>
</protein>
<feature type="transmembrane region" description="Helical" evidence="2">
    <location>
        <begin position="254"/>
        <end position="280"/>
    </location>
</feature>
<proteinExistence type="predicted"/>
<feature type="transmembrane region" description="Helical" evidence="2">
    <location>
        <begin position="415"/>
        <end position="433"/>
    </location>
</feature>